<organism evidence="15 16">
    <name type="scientific">Loa loa</name>
    <name type="common">Eye worm</name>
    <name type="synonym">Filaria loa</name>
    <dbReference type="NCBI Taxonomy" id="7209"/>
    <lineage>
        <taxon>Eukaryota</taxon>
        <taxon>Metazoa</taxon>
        <taxon>Ecdysozoa</taxon>
        <taxon>Nematoda</taxon>
        <taxon>Chromadorea</taxon>
        <taxon>Rhabditida</taxon>
        <taxon>Spirurina</taxon>
        <taxon>Spiruromorpha</taxon>
        <taxon>Filarioidea</taxon>
        <taxon>Onchocercidae</taxon>
        <taxon>Loa</taxon>
    </lineage>
</organism>
<evidence type="ECO:0000259" key="13">
    <source>
        <dbReference type="PROSITE" id="PS51192"/>
    </source>
</evidence>
<evidence type="ECO:0000256" key="10">
    <source>
        <dbReference type="ARBA" id="ARBA00023125"/>
    </source>
</evidence>
<dbReference type="SMART" id="SM00487">
    <property type="entry name" value="DEXDc"/>
    <property type="match status" value="1"/>
</dbReference>
<evidence type="ECO:0000256" key="9">
    <source>
        <dbReference type="ARBA" id="ARBA00023014"/>
    </source>
</evidence>
<dbReference type="PROSITE" id="PS51192">
    <property type="entry name" value="HELICASE_ATP_BIND_1"/>
    <property type="match status" value="1"/>
</dbReference>
<feature type="domain" description="Helicase ATP-binding" evidence="14">
    <location>
        <begin position="35"/>
        <end position="316"/>
    </location>
</feature>
<keyword evidence="15" id="KW-1185">Reference proteome</keyword>
<keyword evidence="4" id="KW-0227">DNA damage</keyword>
<dbReference type="PANTHER" id="PTHR11472">
    <property type="entry name" value="DNA REPAIR DEAD HELICASE RAD3/XP-D SUBFAMILY MEMBER"/>
    <property type="match status" value="1"/>
</dbReference>
<evidence type="ECO:0000256" key="4">
    <source>
        <dbReference type="ARBA" id="ARBA00022763"/>
    </source>
</evidence>
<sequence length="918" mass="102893">MTLNGNISSLVRMIDLQLIRSRSNSIPIMHAVQIGRSTVEFPFEPYECQIKFMEKVVEALWTGQNAALESPTGTGKTLCLLCAAIAFLKDYKSRISQMDSIHEIQGTSSRSHNPKILYASRTHSQLAQVISELNKTTYKDIKTVTLASRDILCINDKVMKENSSHVKSLMCRNLISKHQCPFYNSYEKADPSTLDLLYNGNGLVPDIEEVINISQKHRYCPYFRNRTVYENADLILLPYNYIVDPSLRHKHNIQLKGNIVIFDEAHNLESICEESTSVSFSTTQISACIREAKKVLEMIISDEEEDNAAVPFGTEIQETNEPKIEKNDVAYLLASLHQFEDAVDVCMKDKGEKIIGIDGKVYPGEKMIELLSKAGFRKDMREAISLTVDKIGQYLTAKAQNESTGEFVEKGVYLQEFSSFISTVYADKHASLESCGVRSVIVTSGTLSPLDSFVNSLGISFPITLENEHAANLDQILGARIRFSQGGIDLCGTFHKRSSAGYIYGVGEVIIRACQIIPGGILVFFSSYVVMNSCLKFWKTAKFGATFMWEAITTHKEAFIEPKSKLELKAVLLQFRQKVREGGGNGAILFAVCRAKVSEGIDFLDSESRGVIVIGIPYAPTTNPRIELKKQFLTKERNGVAKKELKKNISADEWYQVDAIRGVNQAIGRVLRHKDDFGVVILVDSRTILSPMTMAPEFVCSRKRNEILKQKKTNNEGLPFDIDALYSSEAVAAFEKSIGVEDTVSKRPKRSCIFEELEEAKMLNELVDVAHPTDNDDSNIQSCSGLMVRKTKPKLRLKSNASLLIKSQSRAEMDASEGKIKEHKSLPVLQSDENTMAAWQKSAVEYNRLLQSIEKSKRIILKMALINYATDNNFQTLISTFTMETVPNHLELLKGLYGYLQANHRPGFVSICRQLKLL</sequence>
<keyword evidence="9" id="KW-0411">Iron-sulfur</keyword>
<evidence type="ECO:0000259" key="14">
    <source>
        <dbReference type="PROSITE" id="PS51193"/>
    </source>
</evidence>
<dbReference type="CDD" id="cd17970">
    <property type="entry name" value="DEAHc_FancJ"/>
    <property type="match status" value="1"/>
</dbReference>
<keyword evidence="11" id="KW-0234">DNA repair</keyword>
<keyword evidence="10" id="KW-0238">DNA-binding</keyword>
<keyword evidence="3" id="KW-0547">Nucleotide-binding</keyword>
<evidence type="ECO:0000256" key="2">
    <source>
        <dbReference type="ARBA" id="ARBA00022723"/>
    </source>
</evidence>
<dbReference type="InterPro" id="IPR006554">
    <property type="entry name" value="Helicase-like_DEXD_c2"/>
</dbReference>
<dbReference type="GO" id="GO:1904430">
    <property type="term" value="P:negative regulation of t-circle formation"/>
    <property type="evidence" value="ECO:0007669"/>
    <property type="project" value="TreeGrafter"/>
</dbReference>
<dbReference type="CDD" id="cd18788">
    <property type="entry name" value="SF2_C_XPD"/>
    <property type="match status" value="1"/>
</dbReference>
<dbReference type="PROSITE" id="PS51193">
    <property type="entry name" value="HELICASE_ATP_BIND_2"/>
    <property type="match status" value="1"/>
</dbReference>
<dbReference type="Pfam" id="PF06733">
    <property type="entry name" value="DEAD_2"/>
    <property type="match status" value="1"/>
</dbReference>
<feature type="domain" description="Helicase ATP-binding" evidence="13">
    <location>
        <begin position="57"/>
        <end position="302"/>
    </location>
</feature>
<dbReference type="SUPFAM" id="SSF52540">
    <property type="entry name" value="P-loop containing nucleoside triphosphate hydrolases"/>
    <property type="match status" value="1"/>
</dbReference>
<keyword evidence="8" id="KW-0408">Iron</keyword>
<evidence type="ECO:0000256" key="6">
    <source>
        <dbReference type="ARBA" id="ARBA00022806"/>
    </source>
</evidence>
<name>A0A1I7VP31_LOALO</name>
<evidence type="ECO:0000256" key="8">
    <source>
        <dbReference type="ARBA" id="ARBA00023004"/>
    </source>
</evidence>
<keyword evidence="1" id="KW-0004">4Fe-4S</keyword>
<dbReference type="eggNOG" id="KOG1132">
    <property type="taxonomic scope" value="Eukaryota"/>
</dbReference>
<dbReference type="InterPro" id="IPR045028">
    <property type="entry name" value="DinG/Rad3-like"/>
</dbReference>
<dbReference type="GO" id="GO:0010569">
    <property type="term" value="P:regulation of double-strand break repair via homologous recombination"/>
    <property type="evidence" value="ECO:0007669"/>
    <property type="project" value="TreeGrafter"/>
</dbReference>
<dbReference type="SMART" id="SM00491">
    <property type="entry name" value="HELICc2"/>
    <property type="match status" value="1"/>
</dbReference>
<dbReference type="Pfam" id="PF23109">
    <property type="entry name" value="ARCH_RTEL1"/>
    <property type="match status" value="1"/>
</dbReference>
<dbReference type="PANTHER" id="PTHR11472:SF34">
    <property type="entry name" value="REGULATOR OF TELOMERE ELONGATION HELICASE 1"/>
    <property type="match status" value="1"/>
</dbReference>
<keyword evidence="6" id="KW-0347">Helicase</keyword>
<keyword evidence="2" id="KW-0479">Metal-binding</keyword>
<keyword evidence="5" id="KW-0378">Hydrolase</keyword>
<reference evidence="15" key="1">
    <citation type="submission" date="2012-04" db="EMBL/GenBank/DDBJ databases">
        <title>The Genome Sequence of Loa loa.</title>
        <authorList>
            <consortium name="The Broad Institute Genome Sequencing Platform"/>
            <consortium name="Broad Institute Genome Sequencing Center for Infectious Disease"/>
            <person name="Nutman T.B."/>
            <person name="Fink D.L."/>
            <person name="Russ C."/>
            <person name="Young S."/>
            <person name="Zeng Q."/>
            <person name="Gargeya S."/>
            <person name="Alvarado L."/>
            <person name="Berlin A."/>
            <person name="Chapman S.B."/>
            <person name="Chen Z."/>
            <person name="Freedman E."/>
            <person name="Gellesch M."/>
            <person name="Goldberg J."/>
            <person name="Griggs A."/>
            <person name="Gujja S."/>
            <person name="Heilman E.R."/>
            <person name="Heiman D."/>
            <person name="Howarth C."/>
            <person name="Mehta T."/>
            <person name="Neiman D."/>
            <person name="Pearson M."/>
            <person name="Roberts A."/>
            <person name="Saif S."/>
            <person name="Shea T."/>
            <person name="Shenoy N."/>
            <person name="Sisk P."/>
            <person name="Stolte C."/>
            <person name="Sykes S."/>
            <person name="White J."/>
            <person name="Yandava C."/>
            <person name="Haas B."/>
            <person name="Henn M.R."/>
            <person name="Nusbaum C."/>
            <person name="Birren B."/>
        </authorList>
    </citation>
    <scope>NUCLEOTIDE SEQUENCE [LARGE SCALE GENOMIC DNA]</scope>
</reference>
<evidence type="ECO:0000256" key="7">
    <source>
        <dbReference type="ARBA" id="ARBA00022840"/>
    </source>
</evidence>
<evidence type="ECO:0000313" key="16">
    <source>
        <dbReference type="WBParaSite" id="EN70_4715"/>
    </source>
</evidence>
<dbReference type="Gene3D" id="3.40.50.300">
    <property type="entry name" value="P-loop containing nucleotide triphosphate hydrolases"/>
    <property type="match status" value="2"/>
</dbReference>
<dbReference type="Proteomes" id="UP000095285">
    <property type="component" value="Unassembled WGS sequence"/>
</dbReference>
<dbReference type="GO" id="GO:0070182">
    <property type="term" value="F:DNA polymerase binding"/>
    <property type="evidence" value="ECO:0007669"/>
    <property type="project" value="TreeGrafter"/>
</dbReference>
<evidence type="ECO:0000256" key="1">
    <source>
        <dbReference type="ARBA" id="ARBA00022485"/>
    </source>
</evidence>
<dbReference type="STRING" id="7209.A0A1I7VP31"/>
<keyword evidence="7" id="KW-0067">ATP-binding</keyword>
<evidence type="ECO:0000313" key="15">
    <source>
        <dbReference type="Proteomes" id="UP000095285"/>
    </source>
</evidence>
<dbReference type="InterPro" id="IPR027417">
    <property type="entry name" value="P-loop_NTPase"/>
</dbReference>
<dbReference type="InterPro" id="IPR006555">
    <property type="entry name" value="ATP-dep_Helicase_C"/>
</dbReference>
<dbReference type="GO" id="GO:0005634">
    <property type="term" value="C:nucleus"/>
    <property type="evidence" value="ECO:0007669"/>
    <property type="project" value="TreeGrafter"/>
</dbReference>
<dbReference type="InterPro" id="IPR014001">
    <property type="entry name" value="Helicase_ATP-bd"/>
</dbReference>
<dbReference type="InterPro" id="IPR010614">
    <property type="entry name" value="RAD3-like_helicase_DEAD"/>
</dbReference>
<evidence type="ECO:0000256" key="11">
    <source>
        <dbReference type="ARBA" id="ARBA00023204"/>
    </source>
</evidence>
<dbReference type="AlphaFoldDB" id="A0A1I7VP31"/>
<evidence type="ECO:0000256" key="3">
    <source>
        <dbReference type="ARBA" id="ARBA00022741"/>
    </source>
</evidence>
<dbReference type="Pfam" id="PF13307">
    <property type="entry name" value="Helicase_C_2"/>
    <property type="match status" value="1"/>
</dbReference>
<reference evidence="16" key="2">
    <citation type="submission" date="2016-11" db="UniProtKB">
        <authorList>
            <consortium name="WormBaseParasite"/>
        </authorList>
    </citation>
    <scope>IDENTIFICATION</scope>
</reference>
<dbReference type="InterPro" id="IPR057498">
    <property type="entry name" value="Rtel1_ARCH"/>
</dbReference>
<dbReference type="GO" id="GO:0045910">
    <property type="term" value="P:negative regulation of DNA recombination"/>
    <property type="evidence" value="ECO:0007669"/>
    <property type="project" value="TreeGrafter"/>
</dbReference>
<dbReference type="WBParaSite" id="EN70_4715">
    <property type="protein sequence ID" value="EN70_4715"/>
    <property type="gene ID" value="EN70_4715"/>
</dbReference>
<dbReference type="GO" id="GO:0046872">
    <property type="term" value="F:metal ion binding"/>
    <property type="evidence" value="ECO:0007669"/>
    <property type="project" value="UniProtKB-KW"/>
</dbReference>
<dbReference type="GO" id="GO:0006281">
    <property type="term" value="P:DNA repair"/>
    <property type="evidence" value="ECO:0007669"/>
    <property type="project" value="UniProtKB-KW"/>
</dbReference>
<protein>
    <submittedName>
        <fullName evidence="16">Helicase ATP-binding domain-containing protein</fullName>
    </submittedName>
</protein>
<dbReference type="GO" id="GO:0016818">
    <property type="term" value="F:hydrolase activity, acting on acid anhydrides, in phosphorus-containing anhydrides"/>
    <property type="evidence" value="ECO:0007669"/>
    <property type="project" value="InterPro"/>
</dbReference>
<keyword evidence="12" id="KW-0413">Isomerase</keyword>
<dbReference type="InterPro" id="IPR014013">
    <property type="entry name" value="Helic_SF1/SF2_ATP-bd_DinG/Rad3"/>
</dbReference>
<dbReference type="GO" id="GO:0090657">
    <property type="term" value="P:telomeric loop disassembly"/>
    <property type="evidence" value="ECO:0007669"/>
    <property type="project" value="TreeGrafter"/>
</dbReference>
<proteinExistence type="predicted"/>
<evidence type="ECO:0000256" key="12">
    <source>
        <dbReference type="ARBA" id="ARBA00023235"/>
    </source>
</evidence>
<dbReference type="GO" id="GO:0003678">
    <property type="term" value="F:DNA helicase activity"/>
    <property type="evidence" value="ECO:0007669"/>
    <property type="project" value="InterPro"/>
</dbReference>
<dbReference type="GO" id="GO:0005524">
    <property type="term" value="F:ATP binding"/>
    <property type="evidence" value="ECO:0007669"/>
    <property type="project" value="UniProtKB-KW"/>
</dbReference>
<dbReference type="GO" id="GO:0003677">
    <property type="term" value="F:DNA binding"/>
    <property type="evidence" value="ECO:0007669"/>
    <property type="project" value="UniProtKB-KW"/>
</dbReference>
<accession>A0A1I7VP31</accession>
<dbReference type="SMART" id="SM00488">
    <property type="entry name" value="DEXDc2"/>
    <property type="match status" value="1"/>
</dbReference>
<dbReference type="GO" id="GO:0051539">
    <property type="term" value="F:4 iron, 4 sulfur cluster binding"/>
    <property type="evidence" value="ECO:0007669"/>
    <property type="project" value="UniProtKB-KW"/>
</dbReference>
<evidence type="ECO:0000256" key="5">
    <source>
        <dbReference type="ARBA" id="ARBA00022801"/>
    </source>
</evidence>